<protein>
    <recommendedName>
        <fullName evidence="5 6">Octanoyltransferase</fullName>
        <ecNumber evidence="5 6">2.3.1.181</ecNumber>
    </recommendedName>
    <alternativeName>
        <fullName evidence="5">Lipoate-protein ligase B</fullName>
    </alternativeName>
    <alternativeName>
        <fullName evidence="5">Lipoyl/octanoyl transferase</fullName>
    </alternativeName>
    <alternativeName>
        <fullName evidence="5">Octanoyl-[acyl-carrier-protein]-protein N-octanoyltransferase</fullName>
    </alternativeName>
</protein>
<organism evidence="9 10">
    <name type="scientific">Thioalkalicoccus limnaeus</name>
    <dbReference type="NCBI Taxonomy" id="120681"/>
    <lineage>
        <taxon>Bacteria</taxon>
        <taxon>Pseudomonadati</taxon>
        <taxon>Pseudomonadota</taxon>
        <taxon>Gammaproteobacteria</taxon>
        <taxon>Chromatiales</taxon>
        <taxon>Chromatiaceae</taxon>
        <taxon>Thioalkalicoccus</taxon>
    </lineage>
</organism>
<comment type="similarity">
    <text evidence="5 6">Belongs to the LipB family.</text>
</comment>
<dbReference type="InterPro" id="IPR004143">
    <property type="entry name" value="BPL_LPL_catalytic"/>
</dbReference>
<feature type="site" description="Lowers pKa of active site Cys" evidence="5">
    <location>
        <position position="135"/>
    </location>
</feature>
<dbReference type="EMBL" id="JBDKXB010000007">
    <property type="protein sequence ID" value="MEY6432293.1"/>
    <property type="molecule type" value="Genomic_DNA"/>
</dbReference>
<feature type="binding site" evidence="5">
    <location>
        <begin position="138"/>
        <end position="140"/>
    </location>
    <ligand>
        <name>substrate</name>
    </ligand>
</feature>
<keyword evidence="2 5" id="KW-0808">Transferase</keyword>
<dbReference type="Gene3D" id="3.30.930.10">
    <property type="entry name" value="Bira Bifunctional Protein, Domain 2"/>
    <property type="match status" value="1"/>
</dbReference>
<evidence type="ECO:0000256" key="2">
    <source>
        <dbReference type="ARBA" id="ARBA00022679"/>
    </source>
</evidence>
<evidence type="ECO:0000256" key="5">
    <source>
        <dbReference type="HAMAP-Rule" id="MF_00013"/>
    </source>
</evidence>
<dbReference type="PROSITE" id="PS51733">
    <property type="entry name" value="BPL_LPL_CATALYTIC"/>
    <property type="match status" value="1"/>
</dbReference>
<dbReference type="RefSeq" id="WP_369666680.1">
    <property type="nucleotide sequence ID" value="NZ_JBDKXB010000007.1"/>
</dbReference>
<proteinExistence type="inferred from homology"/>
<comment type="function">
    <text evidence="4 5 6">Catalyzes the transfer of endogenously produced octanoic acid from octanoyl-acyl-carrier-protein onto the lipoyl domains of lipoate-dependent enzymes. Lipoyl-ACP can also act as a substrate although octanoyl-ACP is likely to be the physiological substrate.</text>
</comment>
<dbReference type="NCBIfam" id="TIGR00214">
    <property type="entry name" value="lipB"/>
    <property type="match status" value="1"/>
</dbReference>
<dbReference type="HAMAP" id="MF_00013">
    <property type="entry name" value="LipB"/>
    <property type="match status" value="1"/>
</dbReference>
<feature type="compositionally biased region" description="Basic and acidic residues" evidence="7">
    <location>
        <begin position="221"/>
        <end position="231"/>
    </location>
</feature>
<feature type="region of interest" description="Disordered" evidence="7">
    <location>
        <begin position="212"/>
        <end position="238"/>
    </location>
</feature>
<keyword evidence="5" id="KW-0963">Cytoplasm</keyword>
<keyword evidence="3 5" id="KW-0012">Acyltransferase</keyword>
<feature type="binding site" evidence="5">
    <location>
        <begin position="71"/>
        <end position="78"/>
    </location>
    <ligand>
        <name>substrate</name>
    </ligand>
</feature>
<name>A0ABV4BFJ2_9GAMM</name>
<evidence type="ECO:0000256" key="7">
    <source>
        <dbReference type="SAM" id="MobiDB-lite"/>
    </source>
</evidence>
<evidence type="ECO:0000256" key="4">
    <source>
        <dbReference type="ARBA" id="ARBA00024732"/>
    </source>
</evidence>
<evidence type="ECO:0000259" key="8">
    <source>
        <dbReference type="PROSITE" id="PS51733"/>
    </source>
</evidence>
<dbReference type="InterPro" id="IPR045864">
    <property type="entry name" value="aa-tRNA-synth_II/BPL/LPL"/>
</dbReference>
<evidence type="ECO:0000313" key="9">
    <source>
        <dbReference type="EMBL" id="MEY6432293.1"/>
    </source>
</evidence>
<dbReference type="NCBIfam" id="NF010922">
    <property type="entry name" value="PRK14342.1"/>
    <property type="match status" value="1"/>
</dbReference>
<dbReference type="PIRSF" id="PIRSF016262">
    <property type="entry name" value="LPLase"/>
    <property type="match status" value="1"/>
</dbReference>
<comment type="subcellular location">
    <subcellularLocation>
        <location evidence="5">Cytoplasm</location>
    </subcellularLocation>
</comment>
<dbReference type="CDD" id="cd16444">
    <property type="entry name" value="LipB"/>
    <property type="match status" value="1"/>
</dbReference>
<comment type="caution">
    <text evidence="9">The sequence shown here is derived from an EMBL/GenBank/DDBJ whole genome shotgun (WGS) entry which is preliminary data.</text>
</comment>
<dbReference type="SUPFAM" id="SSF55681">
    <property type="entry name" value="Class II aaRS and biotin synthetases"/>
    <property type="match status" value="1"/>
</dbReference>
<feature type="active site" description="Acyl-thioester intermediate" evidence="5">
    <location>
        <position position="169"/>
    </location>
</feature>
<sequence length="238" mass="25689">MGGSLLIVRFLGLRPYVEAWQAMRVFTDTRDRATPDELWLLEHPPVFTLGQATRPGHLHDPGVIPVVQSDRGGQVTYHGPGQLVAYLLLDLRRAGLGVKRLVHLLERAVIDVLAGESITAAARPDAPGVYVEGAKIASLGLRVRDGCCYHGVALNLDLDLAPFERIDPCGFPALAVTRLVDLGVAPPRLAEMGRRLAEQIAALLGSEMSWAGSEPIPLPDSSHEADGRPRDPGPQTLR</sequence>
<accession>A0ABV4BFJ2</accession>
<dbReference type="Proteomes" id="UP001564408">
    <property type="component" value="Unassembled WGS sequence"/>
</dbReference>
<dbReference type="Pfam" id="PF21948">
    <property type="entry name" value="LplA-B_cat"/>
    <property type="match status" value="1"/>
</dbReference>
<evidence type="ECO:0000256" key="1">
    <source>
        <dbReference type="ARBA" id="ARBA00004821"/>
    </source>
</evidence>
<dbReference type="PANTHER" id="PTHR10993">
    <property type="entry name" value="OCTANOYLTRANSFERASE"/>
    <property type="match status" value="1"/>
</dbReference>
<dbReference type="InterPro" id="IPR020605">
    <property type="entry name" value="Octanoyltransferase_CS"/>
</dbReference>
<evidence type="ECO:0000256" key="6">
    <source>
        <dbReference type="PIRNR" id="PIRNR016262"/>
    </source>
</evidence>
<dbReference type="PANTHER" id="PTHR10993:SF7">
    <property type="entry name" value="LIPOYLTRANSFERASE 2, MITOCHONDRIAL-RELATED"/>
    <property type="match status" value="1"/>
</dbReference>
<comment type="pathway">
    <text evidence="1 5 6">Protein modification; protein lipoylation via endogenous pathway; protein N(6)-(lipoyl)lysine from octanoyl-[acyl-carrier-protein]: step 1/2.</text>
</comment>
<dbReference type="InterPro" id="IPR000544">
    <property type="entry name" value="Octanoyltransferase"/>
</dbReference>
<evidence type="ECO:0000313" key="10">
    <source>
        <dbReference type="Proteomes" id="UP001564408"/>
    </source>
</evidence>
<comment type="miscellaneous">
    <text evidence="5">In the reaction, the free carboxyl group of octanoic acid is attached via an amide linkage to the epsilon-amino group of a specific lysine residue of lipoyl domains of lipoate-dependent enzymes.</text>
</comment>
<comment type="catalytic activity">
    <reaction evidence="5 6">
        <text>octanoyl-[ACP] + L-lysyl-[protein] = N(6)-octanoyl-L-lysyl-[protein] + holo-[ACP] + H(+)</text>
        <dbReference type="Rhea" id="RHEA:17665"/>
        <dbReference type="Rhea" id="RHEA-COMP:9636"/>
        <dbReference type="Rhea" id="RHEA-COMP:9685"/>
        <dbReference type="Rhea" id="RHEA-COMP:9752"/>
        <dbReference type="Rhea" id="RHEA-COMP:9928"/>
        <dbReference type="ChEBI" id="CHEBI:15378"/>
        <dbReference type="ChEBI" id="CHEBI:29969"/>
        <dbReference type="ChEBI" id="CHEBI:64479"/>
        <dbReference type="ChEBI" id="CHEBI:78463"/>
        <dbReference type="ChEBI" id="CHEBI:78809"/>
        <dbReference type="EC" id="2.3.1.181"/>
    </reaction>
</comment>
<dbReference type="EC" id="2.3.1.181" evidence="5 6"/>
<keyword evidence="10" id="KW-1185">Reference proteome</keyword>
<feature type="domain" description="BPL/LPL catalytic" evidence="8">
    <location>
        <begin position="32"/>
        <end position="208"/>
    </location>
</feature>
<feature type="binding site" evidence="5">
    <location>
        <begin position="151"/>
        <end position="153"/>
    </location>
    <ligand>
        <name>substrate</name>
    </ligand>
</feature>
<reference evidence="9 10" key="1">
    <citation type="submission" date="2024-05" db="EMBL/GenBank/DDBJ databases">
        <title>Genome Sequence and Characterization of the New Strain Purple Sulfur Bacterium of Genus Thioalkalicoccus.</title>
        <authorList>
            <person name="Bryantseva I.A."/>
            <person name="Kyndt J.A."/>
            <person name="Imhoff J.F."/>
        </authorList>
    </citation>
    <scope>NUCLEOTIDE SEQUENCE [LARGE SCALE GENOMIC DNA]</scope>
    <source>
        <strain evidence="9 10">Um2</strain>
    </source>
</reference>
<dbReference type="GO" id="GO:0033819">
    <property type="term" value="F:lipoyl(octanoyl) transferase activity"/>
    <property type="evidence" value="ECO:0007669"/>
    <property type="project" value="UniProtKB-EC"/>
</dbReference>
<evidence type="ECO:0000256" key="3">
    <source>
        <dbReference type="ARBA" id="ARBA00023315"/>
    </source>
</evidence>
<dbReference type="PROSITE" id="PS01313">
    <property type="entry name" value="LIPB"/>
    <property type="match status" value="1"/>
</dbReference>
<gene>
    <name evidence="5 9" type="primary">lipB</name>
    <name evidence="9" type="ORF">ABC977_07695</name>
</gene>